<dbReference type="Proteomes" id="UP000078476">
    <property type="component" value="Unassembled WGS sequence"/>
</dbReference>
<evidence type="ECO:0000313" key="1">
    <source>
        <dbReference type="EMBL" id="OAI17276.1"/>
    </source>
</evidence>
<dbReference type="RefSeq" id="WP_066980127.1">
    <property type="nucleotide sequence ID" value="NZ_LUUI01000089.1"/>
</dbReference>
<gene>
    <name evidence="1" type="ORF">A1359_06300</name>
</gene>
<dbReference type="STRING" id="980561.A1359_06300"/>
<evidence type="ECO:0008006" key="3">
    <source>
        <dbReference type="Google" id="ProtNLM"/>
    </source>
</evidence>
<dbReference type="Gene3D" id="3.30.70.120">
    <property type="match status" value="1"/>
</dbReference>
<name>A0A177NGP7_9GAMM</name>
<dbReference type="InterPro" id="IPR015867">
    <property type="entry name" value="N-reg_PII/ATP_PRibTrfase_C"/>
</dbReference>
<protein>
    <recommendedName>
        <fullName evidence="3">DUF3240 domain-containing protein</fullName>
    </recommendedName>
</protein>
<dbReference type="OrthoDB" id="8537254at2"/>
<comment type="caution">
    <text evidence="1">The sequence shown here is derived from an EMBL/GenBank/DDBJ whole genome shotgun (WGS) entry which is preliminary data.</text>
</comment>
<reference evidence="1 2" key="1">
    <citation type="submission" date="2016-03" db="EMBL/GenBank/DDBJ databases">
        <authorList>
            <person name="Ploux O."/>
        </authorList>
    </citation>
    <scope>NUCLEOTIDE SEQUENCE [LARGE SCALE GENOMIC DNA]</scope>
    <source>
        <strain evidence="1 2">R-45370</strain>
    </source>
</reference>
<proteinExistence type="predicted"/>
<evidence type="ECO:0000313" key="2">
    <source>
        <dbReference type="Proteomes" id="UP000078476"/>
    </source>
</evidence>
<sequence length="101" mass="11451">MTHETYLITINVSPALEEAMVDCLLTFETAQGFSSFPVNAHDHRNQGLSIAEQVTGRQRKMRFQMYIDKDHVSALLSKIKADFSGTGLHYWMVPVLEHGEI</sequence>
<keyword evidence="2" id="KW-1185">Reference proteome</keyword>
<dbReference type="AlphaFoldDB" id="A0A177NGP7"/>
<accession>A0A177NGP7</accession>
<dbReference type="Pfam" id="PF11582">
    <property type="entry name" value="DUF3240"/>
    <property type="match status" value="1"/>
</dbReference>
<dbReference type="InterPro" id="IPR021634">
    <property type="entry name" value="DUF3240"/>
</dbReference>
<organism evidence="1 2">
    <name type="scientific">Methylomonas lenta</name>
    <dbReference type="NCBI Taxonomy" id="980561"/>
    <lineage>
        <taxon>Bacteria</taxon>
        <taxon>Pseudomonadati</taxon>
        <taxon>Pseudomonadota</taxon>
        <taxon>Gammaproteobacteria</taxon>
        <taxon>Methylococcales</taxon>
        <taxon>Methylococcaceae</taxon>
        <taxon>Methylomonas</taxon>
    </lineage>
</organism>
<dbReference type="EMBL" id="LUUI01000089">
    <property type="protein sequence ID" value="OAI17276.1"/>
    <property type="molecule type" value="Genomic_DNA"/>
</dbReference>